<proteinExistence type="predicted"/>
<dbReference type="Proteomes" id="UP000242814">
    <property type="component" value="Unassembled WGS sequence"/>
</dbReference>
<organism evidence="1 2">
    <name type="scientific">Paracoccidioides brasiliensis</name>
    <dbReference type="NCBI Taxonomy" id="121759"/>
    <lineage>
        <taxon>Eukaryota</taxon>
        <taxon>Fungi</taxon>
        <taxon>Dikarya</taxon>
        <taxon>Ascomycota</taxon>
        <taxon>Pezizomycotina</taxon>
        <taxon>Eurotiomycetes</taxon>
        <taxon>Eurotiomycetidae</taxon>
        <taxon>Onygenales</taxon>
        <taxon>Ajellomycetaceae</taxon>
        <taxon>Paracoccidioides</taxon>
    </lineage>
</organism>
<dbReference type="EMBL" id="LZYO01000022">
    <property type="protein sequence ID" value="ODH43650.1"/>
    <property type="molecule type" value="Genomic_DNA"/>
</dbReference>
<accession>A0A1D2JMQ1</accession>
<dbReference type="AlphaFoldDB" id="A0A1D2JMQ1"/>
<evidence type="ECO:0000313" key="2">
    <source>
        <dbReference type="Proteomes" id="UP000242814"/>
    </source>
</evidence>
<comment type="caution">
    <text evidence="1">The sequence shown here is derived from an EMBL/GenBank/DDBJ whole genome shotgun (WGS) entry which is preliminary data.</text>
</comment>
<gene>
    <name evidence="1" type="ORF">ACO22_00994</name>
</gene>
<protein>
    <submittedName>
        <fullName evidence="1">Uncharacterized protein</fullName>
    </submittedName>
</protein>
<sequence>MSPSSFFEPRKSKICISAQLNRAKAGYPVKPGSFAIGLFPTISALWYPEFVVIRPAQRGSIAALPKYTLGNDSKVAFANRNISDLQLLIDLAPKHKSGVGVRVSVLL</sequence>
<reference evidence="1 2" key="1">
    <citation type="submission" date="2016-06" db="EMBL/GenBank/DDBJ databases">
        <authorList>
            <person name="Kjaerup R.B."/>
            <person name="Dalgaard T.S."/>
            <person name="Juul-Madsen H.R."/>
        </authorList>
    </citation>
    <scope>NUCLEOTIDE SEQUENCE [LARGE SCALE GENOMIC DNA]</scope>
    <source>
        <strain evidence="1 2">Pb300</strain>
    </source>
</reference>
<name>A0A1D2JMQ1_PARBR</name>
<evidence type="ECO:0000313" key="1">
    <source>
        <dbReference type="EMBL" id="ODH43650.1"/>
    </source>
</evidence>
<dbReference type="VEuPathDB" id="FungiDB:PABG_00398"/>